<proteinExistence type="predicted"/>
<feature type="transmembrane region" description="Helical" evidence="1">
    <location>
        <begin position="16"/>
        <end position="36"/>
    </location>
</feature>
<evidence type="ECO:0000313" key="3">
    <source>
        <dbReference type="Proteomes" id="UP000034107"/>
    </source>
</evidence>
<protein>
    <submittedName>
        <fullName evidence="2">Uncharacterized protein</fullName>
    </submittedName>
</protein>
<keyword evidence="1" id="KW-0812">Transmembrane</keyword>
<dbReference type="Proteomes" id="UP000034107">
    <property type="component" value="Unassembled WGS sequence"/>
</dbReference>
<keyword evidence="1" id="KW-0472">Membrane</keyword>
<sequence length="213" mass="23421">MKDLFKELILEKGKELAAMGAVLLLVALGAAAIYLYTQGGTPFVPEEINSARSQISKDLVKSIKAAGDSNNNLKELLILESEGNTSEVLQKAPIYKVDLSKIEEPLLDMPQEIQTVADHIPEVRPRSAGKALSGAMNAAAQASMELLRLRQDSVSLYDGLEARARGEEFKEYKTIADRIKRQGDLINSLYDEFKAKIDTFKTLTSPKPNEQPS</sequence>
<gene>
    <name evidence="2" type="ORF">UX31_C0023G0008</name>
</gene>
<evidence type="ECO:0000313" key="2">
    <source>
        <dbReference type="EMBL" id="KKU21001.1"/>
    </source>
</evidence>
<comment type="caution">
    <text evidence="2">The sequence shown here is derived from an EMBL/GenBank/DDBJ whole genome shotgun (WGS) entry which is preliminary data.</text>
</comment>
<reference evidence="2 3" key="1">
    <citation type="journal article" date="2015" name="Nature">
        <title>rRNA introns, odd ribosomes, and small enigmatic genomes across a large radiation of phyla.</title>
        <authorList>
            <person name="Brown C.T."/>
            <person name="Hug L.A."/>
            <person name="Thomas B.C."/>
            <person name="Sharon I."/>
            <person name="Castelle C.J."/>
            <person name="Singh A."/>
            <person name="Wilkins M.J."/>
            <person name="Williams K.H."/>
            <person name="Banfield J.F."/>
        </authorList>
    </citation>
    <scope>NUCLEOTIDE SEQUENCE [LARGE SCALE GENOMIC DNA]</scope>
</reference>
<keyword evidence="1" id="KW-1133">Transmembrane helix</keyword>
<organism evidence="2 3">
    <name type="scientific">Candidatus Nomurabacteria bacterium GW2011_GWA1_46_11</name>
    <dbReference type="NCBI Taxonomy" id="1618732"/>
    <lineage>
        <taxon>Bacteria</taxon>
        <taxon>Candidatus Nomuraibacteriota</taxon>
    </lineage>
</organism>
<name>A0A0G1NKJ9_9BACT</name>
<accession>A0A0G1NKJ9</accession>
<evidence type="ECO:0000256" key="1">
    <source>
        <dbReference type="SAM" id="Phobius"/>
    </source>
</evidence>
<dbReference type="EMBL" id="LCLS01000023">
    <property type="protein sequence ID" value="KKU21001.1"/>
    <property type="molecule type" value="Genomic_DNA"/>
</dbReference>
<dbReference type="AlphaFoldDB" id="A0A0G1NKJ9"/>